<accession>A0A251TGN5</accession>
<gene>
    <name evidence="2" type="ORF">HannXRQ_Chr11g0349451</name>
</gene>
<protein>
    <submittedName>
        <fullName evidence="2">Uncharacterized protein</fullName>
    </submittedName>
</protein>
<evidence type="ECO:0000256" key="1">
    <source>
        <dbReference type="SAM" id="Phobius"/>
    </source>
</evidence>
<proteinExistence type="predicted"/>
<dbReference type="EMBL" id="CM007900">
    <property type="protein sequence ID" value="OTG09121.1"/>
    <property type="molecule type" value="Genomic_DNA"/>
</dbReference>
<name>A0A251TGN5_HELAN</name>
<dbReference type="AlphaFoldDB" id="A0A251TGN5"/>
<keyword evidence="3" id="KW-1185">Reference proteome</keyword>
<keyword evidence="1" id="KW-0812">Transmembrane</keyword>
<organism evidence="2 3">
    <name type="scientific">Helianthus annuus</name>
    <name type="common">Common sunflower</name>
    <dbReference type="NCBI Taxonomy" id="4232"/>
    <lineage>
        <taxon>Eukaryota</taxon>
        <taxon>Viridiplantae</taxon>
        <taxon>Streptophyta</taxon>
        <taxon>Embryophyta</taxon>
        <taxon>Tracheophyta</taxon>
        <taxon>Spermatophyta</taxon>
        <taxon>Magnoliopsida</taxon>
        <taxon>eudicotyledons</taxon>
        <taxon>Gunneridae</taxon>
        <taxon>Pentapetalae</taxon>
        <taxon>asterids</taxon>
        <taxon>campanulids</taxon>
        <taxon>Asterales</taxon>
        <taxon>Asteraceae</taxon>
        <taxon>Asteroideae</taxon>
        <taxon>Heliantheae alliance</taxon>
        <taxon>Heliantheae</taxon>
        <taxon>Helianthus</taxon>
    </lineage>
</organism>
<reference evidence="3" key="1">
    <citation type="journal article" date="2017" name="Nature">
        <title>The sunflower genome provides insights into oil metabolism, flowering and Asterid evolution.</title>
        <authorList>
            <person name="Badouin H."/>
            <person name="Gouzy J."/>
            <person name="Grassa C.J."/>
            <person name="Murat F."/>
            <person name="Staton S.E."/>
            <person name="Cottret L."/>
            <person name="Lelandais-Briere C."/>
            <person name="Owens G.L."/>
            <person name="Carrere S."/>
            <person name="Mayjonade B."/>
            <person name="Legrand L."/>
            <person name="Gill N."/>
            <person name="Kane N.C."/>
            <person name="Bowers J.E."/>
            <person name="Hubner S."/>
            <person name="Bellec A."/>
            <person name="Berard A."/>
            <person name="Berges H."/>
            <person name="Blanchet N."/>
            <person name="Boniface M.C."/>
            <person name="Brunel D."/>
            <person name="Catrice O."/>
            <person name="Chaidir N."/>
            <person name="Claudel C."/>
            <person name="Donnadieu C."/>
            <person name="Faraut T."/>
            <person name="Fievet G."/>
            <person name="Helmstetter N."/>
            <person name="King M."/>
            <person name="Knapp S.J."/>
            <person name="Lai Z."/>
            <person name="Le Paslier M.C."/>
            <person name="Lippi Y."/>
            <person name="Lorenzon L."/>
            <person name="Mandel J.R."/>
            <person name="Marage G."/>
            <person name="Marchand G."/>
            <person name="Marquand E."/>
            <person name="Bret-Mestries E."/>
            <person name="Morien E."/>
            <person name="Nambeesan S."/>
            <person name="Nguyen T."/>
            <person name="Pegot-Espagnet P."/>
            <person name="Pouilly N."/>
            <person name="Raftis F."/>
            <person name="Sallet E."/>
            <person name="Schiex T."/>
            <person name="Thomas J."/>
            <person name="Vandecasteele C."/>
            <person name="Vares D."/>
            <person name="Vear F."/>
            <person name="Vautrin S."/>
            <person name="Crespi M."/>
            <person name="Mangin B."/>
            <person name="Burke J.M."/>
            <person name="Salse J."/>
            <person name="Munos S."/>
            <person name="Vincourt P."/>
            <person name="Rieseberg L.H."/>
            <person name="Langlade N.B."/>
        </authorList>
    </citation>
    <scope>NUCLEOTIDE SEQUENCE [LARGE SCALE GENOMIC DNA]</scope>
    <source>
        <strain evidence="3">cv. SF193</strain>
    </source>
</reference>
<dbReference type="Proteomes" id="UP000215914">
    <property type="component" value="Chromosome 11"/>
</dbReference>
<evidence type="ECO:0000313" key="3">
    <source>
        <dbReference type="Proteomes" id="UP000215914"/>
    </source>
</evidence>
<keyword evidence="1" id="KW-1133">Transmembrane helix</keyword>
<dbReference type="InParanoid" id="A0A251TGN5"/>
<evidence type="ECO:0000313" key="2">
    <source>
        <dbReference type="EMBL" id="OTG09121.1"/>
    </source>
</evidence>
<feature type="transmembrane region" description="Helical" evidence="1">
    <location>
        <begin position="20"/>
        <end position="41"/>
    </location>
</feature>
<keyword evidence="1" id="KW-0472">Membrane</keyword>
<sequence>MDLSRSILYIFRSCINKLHVALLTNFSWILVSKVGFTYTLLLQDYKFMLQNSFFNLTMDLSRSMLKLVSYKLLTSLTY</sequence>